<organism evidence="2 3">
    <name type="scientific">Phenylobacterium hankyongense</name>
    <dbReference type="NCBI Taxonomy" id="1813876"/>
    <lineage>
        <taxon>Bacteria</taxon>
        <taxon>Pseudomonadati</taxon>
        <taxon>Pseudomonadota</taxon>
        <taxon>Alphaproteobacteria</taxon>
        <taxon>Caulobacterales</taxon>
        <taxon>Caulobacteraceae</taxon>
        <taxon>Phenylobacterium</taxon>
    </lineage>
</organism>
<dbReference type="Pfam" id="PF07475">
    <property type="entry name" value="Hpr_kinase_C"/>
    <property type="match status" value="1"/>
</dbReference>
<sequence>MILHAGLIAARRDGAWRGVLIEGPSGSGKSDLALRAFEAGFSPVADDRTLLWVCDGRLFGRAPDSLRDLIEARGVDILRLNALPLSEVVLVARAGTPERLPEPQFVERLGVRLPVLQLDLKEASAPAKLGRALAIFDAGSNRRI</sequence>
<evidence type="ECO:0000259" key="1">
    <source>
        <dbReference type="Pfam" id="PF07475"/>
    </source>
</evidence>
<dbReference type="GO" id="GO:0000155">
    <property type="term" value="F:phosphorelay sensor kinase activity"/>
    <property type="evidence" value="ECO:0007669"/>
    <property type="project" value="InterPro"/>
</dbReference>
<keyword evidence="2" id="KW-0808">Transferase</keyword>
<dbReference type="InterPro" id="IPR027417">
    <property type="entry name" value="P-loop_NTPase"/>
</dbReference>
<keyword evidence="2" id="KW-0418">Kinase</keyword>
<evidence type="ECO:0000313" key="2">
    <source>
        <dbReference type="EMBL" id="RAK59343.1"/>
    </source>
</evidence>
<dbReference type="GO" id="GO:0005524">
    <property type="term" value="F:ATP binding"/>
    <property type="evidence" value="ECO:0007669"/>
    <property type="project" value="InterPro"/>
</dbReference>
<comment type="caution">
    <text evidence="2">The sequence shown here is derived from an EMBL/GenBank/DDBJ whole genome shotgun (WGS) entry which is preliminary data.</text>
</comment>
<dbReference type="GO" id="GO:0006109">
    <property type="term" value="P:regulation of carbohydrate metabolic process"/>
    <property type="evidence" value="ECO:0007669"/>
    <property type="project" value="InterPro"/>
</dbReference>
<proteinExistence type="predicted"/>
<dbReference type="SUPFAM" id="SSF53795">
    <property type="entry name" value="PEP carboxykinase-like"/>
    <property type="match status" value="1"/>
</dbReference>
<dbReference type="OrthoDB" id="8326226at2"/>
<dbReference type="Proteomes" id="UP000249842">
    <property type="component" value="Unassembled WGS sequence"/>
</dbReference>
<dbReference type="InterPro" id="IPR011104">
    <property type="entry name" value="Hpr_kin/Pase_C"/>
</dbReference>
<protein>
    <submittedName>
        <fullName evidence="2">HPr kinase/phosphorylase</fullName>
    </submittedName>
</protein>
<keyword evidence="3" id="KW-1185">Reference proteome</keyword>
<name>A0A328AWI7_9CAUL</name>
<dbReference type="Gene3D" id="3.40.50.300">
    <property type="entry name" value="P-loop containing nucleotide triphosphate hydrolases"/>
    <property type="match status" value="1"/>
</dbReference>
<reference evidence="3" key="1">
    <citation type="submission" date="2018-05" db="EMBL/GenBank/DDBJ databases">
        <authorList>
            <person name="Li X."/>
        </authorList>
    </citation>
    <scope>NUCLEOTIDE SEQUENCE [LARGE SCALE GENOMIC DNA]</scope>
    <source>
        <strain evidence="3">HKS-05</strain>
    </source>
</reference>
<gene>
    <name evidence="2" type="ORF">DJ021_05745</name>
</gene>
<accession>A0A328AWI7</accession>
<dbReference type="EMBL" id="QFYP01000001">
    <property type="protein sequence ID" value="RAK59343.1"/>
    <property type="molecule type" value="Genomic_DNA"/>
</dbReference>
<dbReference type="RefSeq" id="WP_111456636.1">
    <property type="nucleotide sequence ID" value="NZ_QFYP01000001.1"/>
</dbReference>
<evidence type="ECO:0000313" key="3">
    <source>
        <dbReference type="Proteomes" id="UP000249842"/>
    </source>
</evidence>
<dbReference type="AlphaFoldDB" id="A0A328AWI7"/>
<feature type="domain" description="HPr kinase/phosphorylase C-terminal" evidence="1">
    <location>
        <begin position="18"/>
        <end position="81"/>
    </location>
</feature>